<sequence>MQYFIKPILLKNIEKEEYLMADFTFRHQNEATDSVTVNFSIEGNELYKKIDSLVISSSSVAFATKRIELLFNEKSKRGYVSRYTTKVSQNDMRHLFGQGTWDYTIYNETLSNSFLPTPKSKKTISAINNNLFILM</sequence>
<protein>
    <submittedName>
        <fullName evidence="1">Uncharacterized protein</fullName>
    </submittedName>
</protein>
<comment type="caution">
    <text evidence="1">The sequence shown here is derived from an EMBL/GenBank/DDBJ whole genome shotgun (WGS) entry which is preliminary data.</text>
</comment>
<name>A0ABN1MYE4_9BACT</name>
<reference evidence="1 2" key="1">
    <citation type="journal article" date="2019" name="Int. J. Syst. Evol. Microbiol.">
        <title>The Global Catalogue of Microorganisms (GCM) 10K type strain sequencing project: providing services to taxonomists for standard genome sequencing and annotation.</title>
        <authorList>
            <consortium name="The Broad Institute Genomics Platform"/>
            <consortium name="The Broad Institute Genome Sequencing Center for Infectious Disease"/>
            <person name="Wu L."/>
            <person name="Ma J."/>
        </authorList>
    </citation>
    <scope>NUCLEOTIDE SEQUENCE [LARGE SCALE GENOMIC DNA]</scope>
    <source>
        <strain evidence="1 2">JCM 16112</strain>
    </source>
</reference>
<keyword evidence="2" id="KW-1185">Reference proteome</keyword>
<evidence type="ECO:0000313" key="2">
    <source>
        <dbReference type="Proteomes" id="UP001500469"/>
    </source>
</evidence>
<dbReference type="Proteomes" id="UP001500469">
    <property type="component" value="Unassembled WGS sequence"/>
</dbReference>
<accession>A0ABN1MYE4</accession>
<dbReference type="EMBL" id="BAAAFI010000004">
    <property type="protein sequence ID" value="GAA0878130.1"/>
    <property type="molecule type" value="Genomic_DNA"/>
</dbReference>
<proteinExistence type="predicted"/>
<gene>
    <name evidence="1" type="ORF">GCM10009119_10980</name>
</gene>
<organism evidence="1 2">
    <name type="scientific">Algoriphagus jejuensis</name>
    <dbReference type="NCBI Taxonomy" id="419934"/>
    <lineage>
        <taxon>Bacteria</taxon>
        <taxon>Pseudomonadati</taxon>
        <taxon>Bacteroidota</taxon>
        <taxon>Cytophagia</taxon>
        <taxon>Cytophagales</taxon>
        <taxon>Cyclobacteriaceae</taxon>
        <taxon>Algoriphagus</taxon>
    </lineage>
</organism>
<evidence type="ECO:0000313" key="1">
    <source>
        <dbReference type="EMBL" id="GAA0878130.1"/>
    </source>
</evidence>